<dbReference type="Proteomes" id="UP000190150">
    <property type="component" value="Unassembled WGS sequence"/>
</dbReference>
<proteinExistence type="predicted"/>
<gene>
    <name evidence="2" type="ORF">SAMN05660841_01193</name>
</gene>
<evidence type="ECO:0000256" key="1">
    <source>
        <dbReference type="SAM" id="MobiDB-lite"/>
    </source>
</evidence>
<name>A0A1T5C7R9_9SPHI</name>
<accession>A0A1T5C7R9</accession>
<keyword evidence="3" id="KW-1185">Reference proteome</keyword>
<evidence type="ECO:0000313" key="2">
    <source>
        <dbReference type="EMBL" id="SKB55455.1"/>
    </source>
</evidence>
<dbReference type="AlphaFoldDB" id="A0A1T5C7R9"/>
<sequence>MKSESLNLDHNTVASKTTENYKKEKRSKPCKPGSVSRCIEISIIYLAPQSLMGSINLPIAGSDESEEDEQPSIPTTYLVFQHTRFTVMHVTIQYRELLPHVFTLTPKIVAVYSLWHFLYPINWALPVRKRVALCCPDFPLFR</sequence>
<organism evidence="2 3">
    <name type="scientific">Sphingobacterium nematocida</name>
    <dbReference type="NCBI Taxonomy" id="1513896"/>
    <lineage>
        <taxon>Bacteria</taxon>
        <taxon>Pseudomonadati</taxon>
        <taxon>Bacteroidota</taxon>
        <taxon>Sphingobacteriia</taxon>
        <taxon>Sphingobacteriales</taxon>
        <taxon>Sphingobacteriaceae</taxon>
        <taxon>Sphingobacterium</taxon>
    </lineage>
</organism>
<protein>
    <submittedName>
        <fullName evidence="2">Uncharacterized protein</fullName>
    </submittedName>
</protein>
<feature type="compositionally biased region" description="Polar residues" evidence="1">
    <location>
        <begin position="1"/>
        <end position="18"/>
    </location>
</feature>
<evidence type="ECO:0000313" key="3">
    <source>
        <dbReference type="Proteomes" id="UP000190150"/>
    </source>
</evidence>
<reference evidence="3" key="1">
    <citation type="submission" date="2017-02" db="EMBL/GenBank/DDBJ databases">
        <authorList>
            <person name="Varghese N."/>
            <person name="Submissions S."/>
        </authorList>
    </citation>
    <scope>NUCLEOTIDE SEQUENCE [LARGE SCALE GENOMIC DNA]</scope>
    <source>
        <strain evidence="3">DSM 24091</strain>
    </source>
</reference>
<dbReference type="STRING" id="1513896.SAMN05660841_01193"/>
<dbReference type="EMBL" id="FUZF01000003">
    <property type="protein sequence ID" value="SKB55455.1"/>
    <property type="molecule type" value="Genomic_DNA"/>
</dbReference>
<feature type="region of interest" description="Disordered" evidence="1">
    <location>
        <begin position="1"/>
        <end position="33"/>
    </location>
</feature>